<dbReference type="OrthoDB" id="3001700at2759"/>
<name>A0A8H7DAH7_9AGAR</name>
<dbReference type="EMBL" id="JACAZH010000005">
    <property type="protein sequence ID" value="KAF7367330.1"/>
    <property type="molecule type" value="Genomic_DNA"/>
</dbReference>
<reference evidence="3" key="1">
    <citation type="submission" date="2020-05" db="EMBL/GenBank/DDBJ databases">
        <title>Mycena genomes resolve the evolution of fungal bioluminescence.</title>
        <authorList>
            <person name="Tsai I.J."/>
        </authorList>
    </citation>
    <scope>NUCLEOTIDE SEQUENCE</scope>
    <source>
        <strain evidence="3">160909Yilan</strain>
    </source>
</reference>
<gene>
    <name evidence="3" type="ORF">MSAN_00795200</name>
</gene>
<dbReference type="Proteomes" id="UP000623467">
    <property type="component" value="Unassembled WGS sequence"/>
</dbReference>
<evidence type="ECO:0000313" key="4">
    <source>
        <dbReference type="Proteomes" id="UP000623467"/>
    </source>
</evidence>
<keyword evidence="2" id="KW-1133">Transmembrane helix</keyword>
<keyword evidence="2" id="KW-0812">Transmembrane</keyword>
<proteinExistence type="predicted"/>
<sequence>MFLSVIAGAFALLAAYIYFFGIPPAIKRDLEEKALKTMGENKASYLVKGIRPRQERSPDYGVPHGLFPGVIPCIVPVNLLILDVVILLPLFRKIAFLETSGVSAFLAAGPNVCQVKNAKKAQFIFGGFIGESSTAEFVFSALSCGLKGSNFVGRTFISYAMWLLACLYEHVWEYYAMWQVKSDYLSLMVFAWHNIQLAKPTYGFTSPGRQKRKDEHTAGSVDEANKTPVDGRSLLKVVGSVTSPPALAYACLSFGPPFGVQSHFKRVLGAPGNFKAESRVFLRVPFVNHPSQDRQRCTDHHPGDPDFCSQIRSQRFGIAFHPLSLNGPFPGRRSDGCGRLSRQRILSTSLRQSSFLGLVH</sequence>
<feature type="transmembrane region" description="Helical" evidence="2">
    <location>
        <begin position="66"/>
        <end position="91"/>
    </location>
</feature>
<organism evidence="3 4">
    <name type="scientific">Mycena sanguinolenta</name>
    <dbReference type="NCBI Taxonomy" id="230812"/>
    <lineage>
        <taxon>Eukaryota</taxon>
        <taxon>Fungi</taxon>
        <taxon>Dikarya</taxon>
        <taxon>Basidiomycota</taxon>
        <taxon>Agaricomycotina</taxon>
        <taxon>Agaricomycetes</taxon>
        <taxon>Agaricomycetidae</taxon>
        <taxon>Agaricales</taxon>
        <taxon>Marasmiineae</taxon>
        <taxon>Mycenaceae</taxon>
        <taxon>Mycena</taxon>
    </lineage>
</organism>
<evidence type="ECO:0000313" key="3">
    <source>
        <dbReference type="EMBL" id="KAF7367330.1"/>
    </source>
</evidence>
<keyword evidence="2" id="KW-0472">Membrane</keyword>
<accession>A0A8H7DAH7</accession>
<evidence type="ECO:0000256" key="2">
    <source>
        <dbReference type="SAM" id="Phobius"/>
    </source>
</evidence>
<evidence type="ECO:0000256" key="1">
    <source>
        <dbReference type="SAM" id="MobiDB-lite"/>
    </source>
</evidence>
<keyword evidence="4" id="KW-1185">Reference proteome</keyword>
<comment type="caution">
    <text evidence="3">The sequence shown here is derived from an EMBL/GenBank/DDBJ whole genome shotgun (WGS) entry which is preliminary data.</text>
</comment>
<protein>
    <submittedName>
        <fullName evidence="3">Uncharacterized protein</fullName>
    </submittedName>
</protein>
<dbReference type="AlphaFoldDB" id="A0A8H7DAH7"/>
<feature type="region of interest" description="Disordered" evidence="1">
    <location>
        <begin position="206"/>
        <end position="227"/>
    </location>
</feature>